<evidence type="ECO:0000256" key="1">
    <source>
        <dbReference type="ARBA" id="ARBA00007102"/>
    </source>
</evidence>
<comment type="similarity">
    <text evidence="1">Belongs to the universal ribosomal protein uS10 family.</text>
</comment>
<dbReference type="GO" id="GO:1990904">
    <property type="term" value="C:ribonucleoprotein complex"/>
    <property type="evidence" value="ECO:0007669"/>
    <property type="project" value="UniProtKB-KW"/>
</dbReference>
<dbReference type="Pfam" id="PF00338">
    <property type="entry name" value="Ribosomal_S10"/>
    <property type="match status" value="1"/>
</dbReference>
<dbReference type="InterPro" id="IPR027486">
    <property type="entry name" value="Ribosomal_uS10_dom"/>
</dbReference>
<dbReference type="HAMAP" id="MF_00508">
    <property type="entry name" value="Ribosomal_uS10"/>
    <property type="match status" value="1"/>
</dbReference>
<keyword evidence="2 5" id="KW-0689">Ribosomal protein</keyword>
<evidence type="ECO:0000256" key="3">
    <source>
        <dbReference type="ARBA" id="ARBA00023274"/>
    </source>
</evidence>
<keyword evidence="3" id="KW-0687">Ribonucleoprotein</keyword>
<dbReference type="SMART" id="SM01403">
    <property type="entry name" value="Ribosomal_S10"/>
    <property type="match status" value="1"/>
</dbReference>
<dbReference type="EMBL" id="MW175522">
    <property type="protein sequence ID" value="QQK54976.1"/>
    <property type="molecule type" value="Genomic_DNA"/>
</dbReference>
<dbReference type="NCBIfam" id="TIGR01049">
    <property type="entry name" value="rpsJ_bact"/>
    <property type="match status" value="1"/>
</dbReference>
<name>A0A7T7BWA2_9STRA</name>
<sequence>MKLRITFKSFEKEPLEICFNEFRNLLLQNFQTKYQVIGAVSLPTKIKKFCVLRSPHVDKDSREQYEYRLYKKFFDIQIKQDYTFLDDLLGVEIPSGISISITKIKE</sequence>
<dbReference type="InterPro" id="IPR036838">
    <property type="entry name" value="Ribosomal_uS10_dom_sf"/>
</dbReference>
<dbReference type="InterPro" id="IPR001848">
    <property type="entry name" value="Ribosomal_uS10"/>
</dbReference>
<evidence type="ECO:0000259" key="4">
    <source>
        <dbReference type="SMART" id="SM01403"/>
    </source>
</evidence>
<dbReference type="GO" id="GO:0006412">
    <property type="term" value="P:translation"/>
    <property type="evidence" value="ECO:0007669"/>
    <property type="project" value="InterPro"/>
</dbReference>
<proteinExistence type="inferred from homology"/>
<accession>A0A7T7BWA2</accession>
<geneLocation type="plastid" evidence="5"/>
<dbReference type="RefSeq" id="YP_010139310.1">
    <property type="nucleotide sequence ID" value="NC_056910.1"/>
</dbReference>
<gene>
    <name evidence="5" type="primary">rps10</name>
</gene>
<dbReference type="GeneID" id="67132872"/>
<dbReference type="GO" id="GO:0003735">
    <property type="term" value="F:structural constituent of ribosome"/>
    <property type="evidence" value="ECO:0007669"/>
    <property type="project" value="InterPro"/>
</dbReference>
<dbReference type="PANTHER" id="PTHR11700">
    <property type="entry name" value="30S RIBOSOMAL PROTEIN S10 FAMILY MEMBER"/>
    <property type="match status" value="1"/>
</dbReference>
<feature type="domain" description="Small ribosomal subunit protein uS10" evidence="4">
    <location>
        <begin position="4"/>
        <end position="102"/>
    </location>
</feature>
<dbReference type="Gene3D" id="3.30.70.600">
    <property type="entry name" value="Ribosomal protein S10 domain"/>
    <property type="match status" value="1"/>
</dbReference>
<evidence type="ECO:0000313" key="5">
    <source>
        <dbReference type="EMBL" id="QQK54976.1"/>
    </source>
</evidence>
<organism evidence="5">
    <name type="scientific">Poterioochromonas malhamensis</name>
    <dbReference type="NCBI Taxonomy" id="88167"/>
    <lineage>
        <taxon>Eukaryota</taxon>
        <taxon>Sar</taxon>
        <taxon>Stramenopiles</taxon>
        <taxon>Ochrophyta</taxon>
        <taxon>Synurophyceae</taxon>
        <taxon>Ochromonadales</taxon>
        <taxon>Ochromonadaceae</taxon>
        <taxon>Poterioochromonas</taxon>
    </lineage>
</organism>
<evidence type="ECO:0000256" key="2">
    <source>
        <dbReference type="ARBA" id="ARBA00022980"/>
    </source>
</evidence>
<reference evidence="5" key="1">
    <citation type="submission" date="2020-10" db="EMBL/GenBank/DDBJ databases">
        <title>Complete chloroplast genome of the Synurophyceae Poterioochromonas malhamensis (Pringsheim) R.A.Andersen 2017 from Van Lake in Eastern Anatolia.</title>
        <authorList>
            <person name="Gastineau R."/>
            <person name="Yilmaz E."/>
            <person name="Solak C.N."/>
            <person name="Lemieux C."/>
            <person name="Turmel M."/>
            <person name="Witkowski A."/>
        </authorList>
    </citation>
    <scope>NUCLEOTIDE SEQUENCE</scope>
    <source>
        <strain evidence="5">SZCZR2049</strain>
    </source>
</reference>
<dbReference type="GO" id="GO:0005840">
    <property type="term" value="C:ribosome"/>
    <property type="evidence" value="ECO:0007669"/>
    <property type="project" value="UniProtKB-KW"/>
</dbReference>
<keyword evidence="5" id="KW-0934">Plastid</keyword>
<dbReference type="PRINTS" id="PR00971">
    <property type="entry name" value="RIBOSOMALS10"/>
</dbReference>
<dbReference type="SUPFAM" id="SSF54999">
    <property type="entry name" value="Ribosomal protein S10"/>
    <property type="match status" value="1"/>
</dbReference>
<protein>
    <submittedName>
        <fullName evidence="5">Ribosomal protein S10</fullName>
    </submittedName>
</protein>
<dbReference type="AlphaFoldDB" id="A0A7T7BWA2"/>